<reference evidence="3 5" key="1">
    <citation type="journal article" date="2020" name="Stud. Mycol.">
        <title>101 Dothideomycetes genomes: a test case for predicting lifestyles and emergence of pathogens.</title>
        <authorList>
            <person name="Haridas S."/>
            <person name="Albert R."/>
            <person name="Binder M."/>
            <person name="Bloem J."/>
            <person name="Labutti K."/>
            <person name="Salamov A."/>
            <person name="Andreopoulos B."/>
            <person name="Baker S."/>
            <person name="Barry K."/>
            <person name="Bills G."/>
            <person name="Bluhm B."/>
            <person name="Cannon C."/>
            <person name="Castanera R."/>
            <person name="Culley D."/>
            <person name="Daum C."/>
            <person name="Ezra D."/>
            <person name="Gonzalez J."/>
            <person name="Henrissat B."/>
            <person name="Kuo A."/>
            <person name="Liang C."/>
            <person name="Lipzen A."/>
            <person name="Lutzoni F."/>
            <person name="Magnuson J."/>
            <person name="Mondo S."/>
            <person name="Nolan M."/>
            <person name="Ohm R."/>
            <person name="Pangilinan J."/>
            <person name="Park H.-J."/>
            <person name="Ramirez L."/>
            <person name="Alfaro M."/>
            <person name="Sun H."/>
            <person name="Tritt A."/>
            <person name="Yoshinaga Y."/>
            <person name="Zwiers L.-H."/>
            <person name="Turgeon B."/>
            <person name="Goodwin S."/>
            <person name="Spatafora J."/>
            <person name="Crous P."/>
            <person name="Grigoriev I."/>
        </authorList>
    </citation>
    <scope>NUCLEOTIDE SEQUENCE</scope>
    <source>
        <strain evidence="3 5">CBS 304.34</strain>
    </source>
</reference>
<feature type="region of interest" description="Disordered" evidence="1">
    <location>
        <begin position="1"/>
        <end position="44"/>
    </location>
</feature>
<sequence length="281" mass="33028">MFSRRLKPVTDEQRQRYFKKQEPRRRSSRRRDISNPPKQKSRLLSFRERPKPRTCLLLAHLPAELRILIFGYVLGCSSDIIHILWMPKRLAHKRCPIAAPGESTNFDRSCFIGTYPSFPYYGLYDNFTEAWQGASRAELALLQTCRQVYTEAVDMLYSKPTFDFDSATSFMYFERAVLPQRLHAITSLQISWSFEPPTVSFYDIKKEEYLPSHWCPMCKTIMSMKRLLRLRLVLHFIKWSQQDLLLEPLGKLRGLKECYIQARSGNFASFPRQGRRVIALG</sequence>
<reference evidence="5" key="2">
    <citation type="submission" date="2020-04" db="EMBL/GenBank/DDBJ databases">
        <authorList>
            <consortium name="NCBI Genome Project"/>
        </authorList>
    </citation>
    <scope>NUCLEOTIDE SEQUENCE</scope>
    <source>
        <strain evidence="5">CBS 304.34</strain>
    </source>
</reference>
<dbReference type="Proteomes" id="UP000504636">
    <property type="component" value="Unplaced"/>
</dbReference>
<dbReference type="GeneID" id="54466312"/>
<accession>A0A6A6YPF6</accession>
<organism evidence="3">
    <name type="scientific">Mytilinidion resinicola</name>
    <dbReference type="NCBI Taxonomy" id="574789"/>
    <lineage>
        <taxon>Eukaryota</taxon>
        <taxon>Fungi</taxon>
        <taxon>Dikarya</taxon>
        <taxon>Ascomycota</taxon>
        <taxon>Pezizomycotina</taxon>
        <taxon>Dothideomycetes</taxon>
        <taxon>Pleosporomycetidae</taxon>
        <taxon>Mytilinidiales</taxon>
        <taxon>Mytilinidiaceae</taxon>
        <taxon>Mytilinidion</taxon>
    </lineage>
</organism>
<proteinExistence type="predicted"/>
<dbReference type="InterPro" id="IPR056632">
    <property type="entry name" value="DUF7730"/>
</dbReference>
<evidence type="ECO:0000259" key="2">
    <source>
        <dbReference type="Pfam" id="PF24864"/>
    </source>
</evidence>
<dbReference type="OrthoDB" id="4757095at2759"/>
<reference evidence="5" key="3">
    <citation type="submission" date="2025-04" db="UniProtKB">
        <authorList>
            <consortium name="RefSeq"/>
        </authorList>
    </citation>
    <scope>IDENTIFICATION</scope>
    <source>
        <strain evidence="5">CBS 304.34</strain>
    </source>
</reference>
<evidence type="ECO:0000313" key="3">
    <source>
        <dbReference type="EMBL" id="KAF2810762.1"/>
    </source>
</evidence>
<protein>
    <recommendedName>
        <fullName evidence="2">DUF7730 domain-containing protein</fullName>
    </recommendedName>
</protein>
<dbReference type="Pfam" id="PF24864">
    <property type="entry name" value="DUF7730"/>
    <property type="match status" value="1"/>
</dbReference>
<dbReference type="RefSeq" id="XP_033577726.1">
    <property type="nucleotide sequence ID" value="XM_033725419.1"/>
</dbReference>
<dbReference type="PANTHER" id="PTHR38790">
    <property type="entry name" value="2EXR DOMAIN-CONTAINING PROTEIN-RELATED"/>
    <property type="match status" value="1"/>
</dbReference>
<evidence type="ECO:0000313" key="4">
    <source>
        <dbReference type="Proteomes" id="UP000504636"/>
    </source>
</evidence>
<evidence type="ECO:0000313" key="5">
    <source>
        <dbReference type="RefSeq" id="XP_033577726.1"/>
    </source>
</evidence>
<gene>
    <name evidence="3 5" type="ORF">BDZ99DRAFT_519444</name>
</gene>
<name>A0A6A6YPF6_9PEZI</name>
<dbReference type="EMBL" id="MU003699">
    <property type="protein sequence ID" value="KAF2810762.1"/>
    <property type="molecule type" value="Genomic_DNA"/>
</dbReference>
<dbReference type="AlphaFoldDB" id="A0A6A6YPF6"/>
<feature type="domain" description="DUF7730" evidence="2">
    <location>
        <begin position="54"/>
        <end position="253"/>
    </location>
</feature>
<keyword evidence="4" id="KW-1185">Reference proteome</keyword>
<feature type="compositionally biased region" description="Basic and acidic residues" evidence="1">
    <location>
        <begin position="8"/>
        <end position="33"/>
    </location>
</feature>
<evidence type="ECO:0000256" key="1">
    <source>
        <dbReference type="SAM" id="MobiDB-lite"/>
    </source>
</evidence>